<accession>A0A7J9NVQ5</accession>
<sequence length="41" mass="4754">MDTDDDEETLIHDGMVMSESALSEDWLDDDVWDTYGWDDGK</sequence>
<organism evidence="1 2">
    <name type="scientific">Methanococcus maripaludis</name>
    <name type="common">Methanococcus deltae</name>
    <dbReference type="NCBI Taxonomy" id="39152"/>
    <lineage>
        <taxon>Archaea</taxon>
        <taxon>Methanobacteriati</taxon>
        <taxon>Methanobacteriota</taxon>
        <taxon>Methanomada group</taxon>
        <taxon>Methanococci</taxon>
        <taxon>Methanococcales</taxon>
        <taxon>Methanococcaceae</taxon>
        <taxon>Methanococcus</taxon>
    </lineage>
</organism>
<protein>
    <submittedName>
        <fullName evidence="1">Uncharacterized protein</fullName>
    </submittedName>
</protein>
<dbReference type="AlphaFoldDB" id="A0A7J9NVQ5"/>
<name>A0A7J9NVQ5_METMI</name>
<comment type="caution">
    <text evidence="1">The sequence shown here is derived from an EMBL/GenBank/DDBJ whole genome shotgun (WGS) entry which is preliminary data.</text>
</comment>
<dbReference type="RefSeq" id="WP_258559162.1">
    <property type="nucleotide sequence ID" value="NZ_JACDUH010000003.1"/>
</dbReference>
<dbReference type="EMBL" id="JACDUH010000003">
    <property type="protein sequence ID" value="MBA2851760.1"/>
    <property type="molecule type" value="Genomic_DNA"/>
</dbReference>
<evidence type="ECO:0000313" key="2">
    <source>
        <dbReference type="Proteomes" id="UP000564425"/>
    </source>
</evidence>
<gene>
    <name evidence="1" type="ORF">HNP86_001919</name>
</gene>
<evidence type="ECO:0000313" key="1">
    <source>
        <dbReference type="EMBL" id="MBA2851760.1"/>
    </source>
</evidence>
<proteinExistence type="predicted"/>
<reference evidence="1 2" key="1">
    <citation type="submission" date="2020-07" db="EMBL/GenBank/DDBJ databases">
        <title>Genomic Encyclopedia of Type Strains, Phase IV (KMG-V): Genome sequencing to study the core and pangenomes of soil and plant-associated prokaryotes.</title>
        <authorList>
            <person name="Whitman W."/>
        </authorList>
    </citation>
    <scope>NUCLEOTIDE SEQUENCE [LARGE SCALE GENOMIC DNA]</scope>
    <source>
        <strain evidence="1 2">A1</strain>
    </source>
</reference>
<dbReference type="Proteomes" id="UP000564425">
    <property type="component" value="Unassembled WGS sequence"/>
</dbReference>